<feature type="transmembrane region" description="Helical" evidence="1">
    <location>
        <begin position="12"/>
        <end position="34"/>
    </location>
</feature>
<evidence type="ECO:0008006" key="4">
    <source>
        <dbReference type="Google" id="ProtNLM"/>
    </source>
</evidence>
<dbReference type="EMBL" id="PGYQ01000021">
    <property type="protein sequence ID" value="PKL72012.1"/>
    <property type="molecule type" value="Genomic_DNA"/>
</dbReference>
<dbReference type="AlphaFoldDB" id="A0A2N1UMV3"/>
<keyword evidence="1" id="KW-0812">Transmembrane</keyword>
<protein>
    <recommendedName>
        <fullName evidence="4">Type 4 fimbrial biogenesis protein PilX N-terminal domain-containing protein</fullName>
    </recommendedName>
</protein>
<keyword evidence="1" id="KW-1133">Transmembrane helix</keyword>
<organism evidence="2 3">
    <name type="scientific">Candidatus Kuenenbacteria bacterium HGW-Kuenenbacteria-1</name>
    <dbReference type="NCBI Taxonomy" id="2013812"/>
    <lineage>
        <taxon>Bacteria</taxon>
        <taxon>Candidatus Kueneniibacteriota</taxon>
    </lineage>
</organism>
<name>A0A2N1UMV3_9BACT</name>
<evidence type="ECO:0000313" key="2">
    <source>
        <dbReference type="EMBL" id="PKL72012.1"/>
    </source>
</evidence>
<comment type="caution">
    <text evidence="2">The sequence shown here is derived from an EMBL/GenBank/DDBJ whole genome shotgun (WGS) entry which is preliminary data.</text>
</comment>
<evidence type="ECO:0000256" key="1">
    <source>
        <dbReference type="SAM" id="Phobius"/>
    </source>
</evidence>
<evidence type="ECO:0000313" key="3">
    <source>
        <dbReference type="Proteomes" id="UP000233414"/>
    </source>
</evidence>
<accession>A0A2N1UMV3</accession>
<gene>
    <name evidence="2" type="ORF">CVV26_03300</name>
</gene>
<sequence>MFKKSQKKGASLVLVIVFTAILTTFGITILQWGALQIKSANQVQDKELSFQIAEAGIEYYRWHLAHDNNDYSDGTKNSGPYVHDYKDINGNILGQFSLEIDPPPSGSTVVTIKSTGHPNSNPNLKRKITARVGIPSYAEYSFLINNSAWFGSNENIKGKLHTNSGIRLDGTCDSIISSAKETYICTSTHGCSQTNCLNPCVWTANSCECPGVWGAGKPQTFWKFPVPVIDFNIITTDLAKIKTNAQDQGVYLSSSGSYGYHLYFKNNSTFDVYKVTGLTSPYYYGSTYNGWAYGSIDINTETFIQNYPIPSNGLIFVEDTTWVNGIIKGRVTLGVGSFPENVTTYKSAIINGNLVYNNKDGSDTIGIIAQKDIAIPKFTPDNLEIDAVLLAQNGATQSYYYWPAYSSVKTQITTFGSVISNKIWTWSWVSGGNIISGYKNTYTTYDSNLIYAPPPYFPKKDEFEVLSWNEE</sequence>
<reference evidence="2 3" key="1">
    <citation type="journal article" date="2017" name="ISME J.">
        <title>Potential for microbial H2 and metal transformations associated with novel bacteria and archaea in deep terrestrial subsurface sediments.</title>
        <authorList>
            <person name="Hernsdorf A.W."/>
            <person name="Amano Y."/>
            <person name="Miyakawa K."/>
            <person name="Ise K."/>
            <person name="Suzuki Y."/>
            <person name="Anantharaman K."/>
            <person name="Probst A."/>
            <person name="Burstein D."/>
            <person name="Thomas B.C."/>
            <person name="Banfield J.F."/>
        </authorList>
    </citation>
    <scope>NUCLEOTIDE SEQUENCE [LARGE SCALE GENOMIC DNA]</scope>
    <source>
        <strain evidence="2">HGW-Kuenenbacteria-1</strain>
    </source>
</reference>
<dbReference type="Proteomes" id="UP000233414">
    <property type="component" value="Unassembled WGS sequence"/>
</dbReference>
<proteinExistence type="predicted"/>
<keyword evidence="1" id="KW-0472">Membrane</keyword>